<name>A0A1I7XIK7_HETBA</name>
<keyword evidence="5" id="KW-0012">Acyltransferase</keyword>
<dbReference type="EC" id="2.3.1.234" evidence="1"/>
<dbReference type="InterPro" id="IPR043129">
    <property type="entry name" value="ATPase_NBD"/>
</dbReference>
<dbReference type="GO" id="GO:0046872">
    <property type="term" value="F:metal ion binding"/>
    <property type="evidence" value="ECO:0007669"/>
    <property type="project" value="UniProtKB-KW"/>
</dbReference>
<evidence type="ECO:0000256" key="2">
    <source>
        <dbReference type="ARBA" id="ARBA00022679"/>
    </source>
</evidence>
<dbReference type="Gene3D" id="3.30.420.40">
    <property type="match status" value="2"/>
</dbReference>
<dbReference type="GO" id="GO:0008033">
    <property type="term" value="P:tRNA processing"/>
    <property type="evidence" value="ECO:0007669"/>
    <property type="project" value="UniProtKB-KW"/>
</dbReference>
<dbReference type="InterPro" id="IPR017861">
    <property type="entry name" value="KAE1/TsaD"/>
</dbReference>
<dbReference type="Pfam" id="PF00814">
    <property type="entry name" value="TsaD"/>
    <property type="match status" value="1"/>
</dbReference>
<sequence>MNCDDSAVAIVQEDKRILASRNFADRELQRHLGGICPASVAQQHKVQLPVLLDECLFEAGLHFCDIDAFAVTTKPGLVIALKEGIRKAIELARIYHKDLIPVHHMQAHALSAFLVSDDLSFPFLTLLISGGHSLIVLVKSSENFIILGKSLSGSAGECMDKVARELNIQYKDDFKNIHPGAALEILARSSTEIHRYPKLPDTIYAHARFDIGIDERHSIPPKPIYKLKGSTVHGDTPLKLYSKSDFKK</sequence>
<evidence type="ECO:0000256" key="5">
    <source>
        <dbReference type="ARBA" id="ARBA00023315"/>
    </source>
</evidence>
<dbReference type="PANTHER" id="PTHR11735">
    <property type="entry name" value="TRNA N6-ADENOSINE THREONYLCARBAMOYLTRANSFERASE"/>
    <property type="match status" value="1"/>
</dbReference>
<evidence type="ECO:0000259" key="7">
    <source>
        <dbReference type="Pfam" id="PF00814"/>
    </source>
</evidence>
<keyword evidence="2" id="KW-0808">Transferase</keyword>
<dbReference type="SUPFAM" id="SSF53067">
    <property type="entry name" value="Actin-like ATPase domain"/>
    <property type="match status" value="2"/>
</dbReference>
<comment type="catalytic activity">
    <reaction evidence="6">
        <text>L-threonylcarbamoyladenylate + adenosine(37) in tRNA = N(6)-L-threonylcarbamoyladenosine(37) in tRNA + AMP + H(+)</text>
        <dbReference type="Rhea" id="RHEA:37059"/>
        <dbReference type="Rhea" id="RHEA-COMP:10162"/>
        <dbReference type="Rhea" id="RHEA-COMP:10163"/>
        <dbReference type="ChEBI" id="CHEBI:15378"/>
        <dbReference type="ChEBI" id="CHEBI:73682"/>
        <dbReference type="ChEBI" id="CHEBI:74411"/>
        <dbReference type="ChEBI" id="CHEBI:74418"/>
        <dbReference type="ChEBI" id="CHEBI:456215"/>
        <dbReference type="EC" id="2.3.1.234"/>
    </reaction>
</comment>
<proteinExistence type="predicted"/>
<dbReference type="PRINTS" id="PR00789">
    <property type="entry name" value="OSIALOPTASE"/>
</dbReference>
<keyword evidence="8" id="KW-1185">Reference proteome</keyword>
<evidence type="ECO:0000256" key="3">
    <source>
        <dbReference type="ARBA" id="ARBA00022694"/>
    </source>
</evidence>
<dbReference type="WBParaSite" id="Hba_17327">
    <property type="protein sequence ID" value="Hba_17327"/>
    <property type="gene ID" value="Hba_17327"/>
</dbReference>
<evidence type="ECO:0000313" key="9">
    <source>
        <dbReference type="WBParaSite" id="Hba_17327"/>
    </source>
</evidence>
<evidence type="ECO:0000313" key="8">
    <source>
        <dbReference type="Proteomes" id="UP000095283"/>
    </source>
</evidence>
<keyword evidence="3" id="KW-0819">tRNA processing</keyword>
<feature type="domain" description="Gcp-like" evidence="7">
    <location>
        <begin position="17"/>
        <end position="188"/>
    </location>
</feature>
<dbReference type="GO" id="GO:0005739">
    <property type="term" value="C:mitochondrion"/>
    <property type="evidence" value="ECO:0007669"/>
    <property type="project" value="TreeGrafter"/>
</dbReference>
<dbReference type="InterPro" id="IPR000905">
    <property type="entry name" value="Gcp-like_dom"/>
</dbReference>
<dbReference type="Proteomes" id="UP000095283">
    <property type="component" value="Unplaced"/>
</dbReference>
<accession>A0A1I7XIK7</accession>
<evidence type="ECO:0000256" key="6">
    <source>
        <dbReference type="ARBA" id="ARBA00048117"/>
    </source>
</evidence>
<dbReference type="AlphaFoldDB" id="A0A1I7XIK7"/>
<reference evidence="9" key="1">
    <citation type="submission" date="2016-11" db="UniProtKB">
        <authorList>
            <consortium name="WormBaseParasite"/>
        </authorList>
    </citation>
    <scope>IDENTIFICATION</scope>
</reference>
<organism evidence="8 9">
    <name type="scientific">Heterorhabditis bacteriophora</name>
    <name type="common">Entomopathogenic nematode worm</name>
    <dbReference type="NCBI Taxonomy" id="37862"/>
    <lineage>
        <taxon>Eukaryota</taxon>
        <taxon>Metazoa</taxon>
        <taxon>Ecdysozoa</taxon>
        <taxon>Nematoda</taxon>
        <taxon>Chromadorea</taxon>
        <taxon>Rhabditida</taxon>
        <taxon>Rhabditina</taxon>
        <taxon>Rhabditomorpha</taxon>
        <taxon>Strongyloidea</taxon>
        <taxon>Heterorhabditidae</taxon>
        <taxon>Heterorhabditis</taxon>
    </lineage>
</organism>
<dbReference type="PANTHER" id="PTHR11735:SF6">
    <property type="entry name" value="TRNA N6-ADENOSINE THREONYLCARBAMOYLTRANSFERASE, MITOCHONDRIAL"/>
    <property type="match status" value="1"/>
</dbReference>
<protein>
    <recommendedName>
        <fullName evidence="1">N(6)-L-threonylcarbamoyladenine synthase</fullName>
        <ecNumber evidence="1">2.3.1.234</ecNumber>
    </recommendedName>
</protein>
<keyword evidence="4" id="KW-0479">Metal-binding</keyword>
<evidence type="ECO:0000256" key="1">
    <source>
        <dbReference type="ARBA" id="ARBA00012156"/>
    </source>
</evidence>
<dbReference type="GO" id="GO:0061711">
    <property type="term" value="F:tRNA N(6)-L-threonylcarbamoyladenine synthase activity"/>
    <property type="evidence" value="ECO:0007669"/>
    <property type="project" value="UniProtKB-EC"/>
</dbReference>
<evidence type="ECO:0000256" key="4">
    <source>
        <dbReference type="ARBA" id="ARBA00022723"/>
    </source>
</evidence>